<feature type="region of interest" description="Disordered" evidence="1">
    <location>
        <begin position="149"/>
        <end position="184"/>
    </location>
</feature>
<reference evidence="3" key="2">
    <citation type="journal article" date="2022" name="Hortic Res">
        <title>The genome of Dioscorea zingiberensis sheds light on the biosynthesis, origin and evolution of the medicinally important diosgenin saponins.</title>
        <authorList>
            <person name="Li Y."/>
            <person name="Tan C."/>
            <person name="Li Z."/>
            <person name="Guo J."/>
            <person name="Li S."/>
            <person name="Chen X."/>
            <person name="Wang C."/>
            <person name="Dai X."/>
            <person name="Yang H."/>
            <person name="Song W."/>
            <person name="Hou L."/>
            <person name="Xu J."/>
            <person name="Tong Z."/>
            <person name="Xu A."/>
            <person name="Yuan X."/>
            <person name="Wang W."/>
            <person name="Yang Q."/>
            <person name="Chen L."/>
            <person name="Sun Z."/>
            <person name="Wang K."/>
            <person name="Pan B."/>
            <person name="Chen J."/>
            <person name="Bao Y."/>
            <person name="Liu F."/>
            <person name="Qi X."/>
            <person name="Gang D.R."/>
            <person name="Wen J."/>
            <person name="Li J."/>
        </authorList>
    </citation>
    <scope>NUCLEOTIDE SEQUENCE</scope>
    <source>
        <strain evidence="3">Dzin_1.0</strain>
    </source>
</reference>
<proteinExistence type="predicted"/>
<accession>A0A9D5HQR9</accession>
<feature type="compositionally biased region" description="Polar residues" evidence="1">
    <location>
        <begin position="168"/>
        <end position="184"/>
    </location>
</feature>
<evidence type="ECO:0000256" key="1">
    <source>
        <dbReference type="SAM" id="MobiDB-lite"/>
    </source>
</evidence>
<dbReference type="EMBL" id="JAGGNH010000001">
    <property type="protein sequence ID" value="KAJ0985306.1"/>
    <property type="molecule type" value="Genomic_DNA"/>
</dbReference>
<dbReference type="InterPro" id="IPR023214">
    <property type="entry name" value="HAD_sf"/>
</dbReference>
<feature type="compositionally biased region" description="Basic residues" evidence="1">
    <location>
        <begin position="157"/>
        <end position="167"/>
    </location>
</feature>
<dbReference type="Pfam" id="PF06888">
    <property type="entry name" value="Put_Phosphatase"/>
    <property type="match status" value="1"/>
</dbReference>
<dbReference type="Pfam" id="PF10453">
    <property type="entry name" value="NUFIP1"/>
    <property type="match status" value="1"/>
</dbReference>
<dbReference type="Gene3D" id="3.40.50.1000">
    <property type="entry name" value="HAD superfamily/HAD-like"/>
    <property type="match status" value="1"/>
</dbReference>
<gene>
    <name evidence="3" type="ORF">J5N97_003662</name>
</gene>
<protein>
    <recommendedName>
        <fullName evidence="2">FMR1-interacting protein 1 conserved domain-containing protein</fullName>
    </recommendedName>
</protein>
<keyword evidence="4" id="KW-1185">Reference proteome</keyword>
<dbReference type="GO" id="GO:0016791">
    <property type="term" value="F:phosphatase activity"/>
    <property type="evidence" value="ECO:0007669"/>
    <property type="project" value="InterPro"/>
</dbReference>
<comment type="caution">
    <text evidence="3">The sequence shown here is derived from an EMBL/GenBank/DDBJ whole genome shotgun (WGS) entry which is preliminary data.</text>
</comment>
<dbReference type="Proteomes" id="UP001085076">
    <property type="component" value="Miscellaneous, Linkage group lg01"/>
</dbReference>
<dbReference type="PANTHER" id="PTHR20889">
    <property type="entry name" value="PHOSPHATASE, ORPHAN 1, 2"/>
    <property type="match status" value="1"/>
</dbReference>
<organism evidence="3 4">
    <name type="scientific">Dioscorea zingiberensis</name>
    <dbReference type="NCBI Taxonomy" id="325984"/>
    <lineage>
        <taxon>Eukaryota</taxon>
        <taxon>Viridiplantae</taxon>
        <taxon>Streptophyta</taxon>
        <taxon>Embryophyta</taxon>
        <taxon>Tracheophyta</taxon>
        <taxon>Spermatophyta</taxon>
        <taxon>Magnoliopsida</taxon>
        <taxon>Liliopsida</taxon>
        <taxon>Dioscoreales</taxon>
        <taxon>Dioscoreaceae</taxon>
        <taxon>Dioscorea</taxon>
    </lineage>
</organism>
<dbReference type="AlphaFoldDB" id="A0A9D5HQR9"/>
<feature type="region of interest" description="Disordered" evidence="1">
    <location>
        <begin position="1"/>
        <end position="27"/>
    </location>
</feature>
<feature type="domain" description="FMR1-interacting protein 1 conserved" evidence="2">
    <location>
        <begin position="209"/>
        <end position="234"/>
    </location>
</feature>
<evidence type="ECO:0000313" key="3">
    <source>
        <dbReference type="EMBL" id="KAJ0985306.1"/>
    </source>
</evidence>
<reference evidence="3" key="1">
    <citation type="submission" date="2021-03" db="EMBL/GenBank/DDBJ databases">
        <authorList>
            <person name="Li Z."/>
            <person name="Yang C."/>
        </authorList>
    </citation>
    <scope>NUCLEOTIDE SEQUENCE</scope>
    <source>
        <strain evidence="3">Dzin_1.0</strain>
        <tissue evidence="3">Leaf</tissue>
    </source>
</reference>
<evidence type="ECO:0000259" key="2">
    <source>
        <dbReference type="Pfam" id="PF10453"/>
    </source>
</evidence>
<dbReference type="PANTHER" id="PTHR20889:SF12">
    <property type="entry name" value="LP01149P"/>
    <property type="match status" value="1"/>
</dbReference>
<dbReference type="InterPro" id="IPR019496">
    <property type="entry name" value="NUFIP1_cons_dom"/>
</dbReference>
<dbReference type="OrthoDB" id="273070at2759"/>
<sequence>MNPFFNQIHGRGAPPNPPLQQAMPFNSPHFPQLPIPCPPPCFPNPNNPQPVNMAAQFGALQHNVHNALQNQQICPPNPALVSPYNPGFVGNPQGGMGICTANFGGGVGVLPVELVQLKNQEMHSFSVVHGGGSSVRDFSGANLVSGPPMSGSPMKGQHSRGRVHQHSGHYQPQVRSVKGGQQNWKGRNHQFNKCSKQASVEHKRPFPVNYTEKEIKEWREARKKNFPTNSNINKLAGNAKNLEDSDDAKLRRQQLKEVLAQQAELGVEVAEIPPSYLSESENLVPNTKRDEKDFEHGRKNWNMTDITVKESDSETTTTVEKGISLTVLENTAASGHYKHERIDELEILNDNGIAVNDGLECGPIDDCEIDSDNDGSGSHSTVPCVVYFGKEGIHWITTMSQIWISCHFVCSDLVQFLCNSKGKIIERIKALASTNGEHIIYLGDGKGDYCPSLKLTKGDHVMARKVYPLWELASENAKLIKADIHEWSNGEELERILTQLSPTLMSPTAPSFIPWIASLKQCQWLLLNSFPRLFQFLTDHSQFLEILIQIED</sequence>
<dbReference type="InterPro" id="IPR016965">
    <property type="entry name" value="Pase_PHOSPHO-typ"/>
</dbReference>
<name>A0A9D5HQR9_9LILI</name>
<evidence type="ECO:0000313" key="4">
    <source>
        <dbReference type="Proteomes" id="UP001085076"/>
    </source>
</evidence>